<accession>A0A5C6G9S1</accession>
<keyword evidence="4" id="KW-0521">NADP</keyword>
<dbReference type="Proteomes" id="UP000317257">
    <property type="component" value="Unassembled WGS sequence"/>
</dbReference>
<dbReference type="Gene3D" id="3.50.50.60">
    <property type="entry name" value="FAD/NAD(P)-binding domain"/>
    <property type="match status" value="2"/>
</dbReference>
<keyword evidence="5" id="KW-0560">Oxidoreductase</keyword>
<dbReference type="InterPro" id="IPR000960">
    <property type="entry name" value="Flavin_mOase"/>
</dbReference>
<gene>
    <name evidence="6" type="ORF">ED733_005060</name>
</gene>
<dbReference type="InterPro" id="IPR036188">
    <property type="entry name" value="FAD/NAD-bd_sf"/>
</dbReference>
<dbReference type="PIRSF" id="PIRSF000332">
    <property type="entry name" value="FMO"/>
    <property type="match status" value="1"/>
</dbReference>
<reference evidence="7" key="1">
    <citation type="submission" date="2018-12" db="EMBL/GenBank/DDBJ databases">
        <title>The complete genome of Metarhizium rileyi, a key fungal pathogen of Lepidoptera.</title>
        <authorList>
            <person name="Binneck E."/>
            <person name="Lastra C.C.L."/>
            <person name="Sosa-Gomez D.R."/>
        </authorList>
    </citation>
    <scope>NUCLEOTIDE SEQUENCE [LARGE SCALE GENOMIC DNA]</scope>
    <source>
        <strain evidence="7">Cep018-CH2</strain>
    </source>
</reference>
<dbReference type="PANTHER" id="PTHR23023">
    <property type="entry name" value="DIMETHYLANILINE MONOOXYGENASE"/>
    <property type="match status" value="1"/>
</dbReference>
<evidence type="ECO:0000313" key="7">
    <source>
        <dbReference type="Proteomes" id="UP000317257"/>
    </source>
</evidence>
<dbReference type="InterPro" id="IPR050346">
    <property type="entry name" value="FMO-like"/>
</dbReference>
<proteinExistence type="inferred from homology"/>
<dbReference type="SUPFAM" id="SSF51905">
    <property type="entry name" value="FAD/NAD(P)-binding domain"/>
    <property type="match status" value="3"/>
</dbReference>
<comment type="similarity">
    <text evidence="1">Belongs to the FMO family.</text>
</comment>
<dbReference type="GO" id="GO:0050660">
    <property type="term" value="F:flavin adenine dinucleotide binding"/>
    <property type="evidence" value="ECO:0007669"/>
    <property type="project" value="InterPro"/>
</dbReference>
<dbReference type="GO" id="GO:0004499">
    <property type="term" value="F:N,N-dimethylaniline monooxygenase activity"/>
    <property type="evidence" value="ECO:0007669"/>
    <property type="project" value="InterPro"/>
</dbReference>
<dbReference type="PRINTS" id="PR00419">
    <property type="entry name" value="ADXRDTASE"/>
</dbReference>
<dbReference type="GO" id="GO:0050661">
    <property type="term" value="F:NADP binding"/>
    <property type="evidence" value="ECO:0007669"/>
    <property type="project" value="InterPro"/>
</dbReference>
<protein>
    <recommendedName>
        <fullName evidence="8">Thiol-specific monooxygenase</fullName>
    </recommendedName>
</protein>
<evidence type="ECO:0000256" key="2">
    <source>
        <dbReference type="ARBA" id="ARBA00022630"/>
    </source>
</evidence>
<keyword evidence="3" id="KW-0274">FAD</keyword>
<evidence type="ECO:0000256" key="4">
    <source>
        <dbReference type="ARBA" id="ARBA00022857"/>
    </source>
</evidence>
<evidence type="ECO:0000313" key="6">
    <source>
        <dbReference type="EMBL" id="TWU73827.1"/>
    </source>
</evidence>
<dbReference type="Pfam" id="PF13450">
    <property type="entry name" value="NAD_binding_8"/>
    <property type="match status" value="1"/>
</dbReference>
<evidence type="ECO:0000256" key="5">
    <source>
        <dbReference type="ARBA" id="ARBA00023002"/>
    </source>
</evidence>
<sequence>MGSIYPRTFNVKRVAIIGAGPSGLSAAKYLRAQGTYDSITVFEQQADVGGVWNYDTVVPDPNPIPQTSPFYPPDEPIRVPSRKFPIFPSAMYDHLHANIPKSLMMFSDLEFPQDSWVFPSRHDIQNYLVEYSQDVRDLIQFCFQVKRVFLQHGHGEDKWQVVAHSTMDGQVIDEVFDAVVVANGHYSTPFVPDINNIERFHLTHPSIIIHSKNYHSVDKFRGKKTVIVGNGPSGLDIAHQINTVSRGQAILSVRHETPQEKLRHTGCRELTEIDEFLIDERGIKLKDGRVETDIDAIVFCTGFRYSLPFLNGLEKDLITTGSCIHGLYKHLICIEHPTLVFPALNMRIVPFPFSEAQAAVFSAIWSNHLQLPPKSEMLRWNREAEKAGAKLHIMPDGQDGMYLNEFHDYAMTATKLGKQPPRWEDKQFWIRSIIPEAKRVFEDQGCKATTLEGLGFSFNPDEHV</sequence>
<evidence type="ECO:0000256" key="1">
    <source>
        <dbReference type="ARBA" id="ARBA00009183"/>
    </source>
</evidence>
<evidence type="ECO:0008006" key="8">
    <source>
        <dbReference type="Google" id="ProtNLM"/>
    </source>
</evidence>
<dbReference type="InterPro" id="IPR020946">
    <property type="entry name" value="Flavin_mOase-like"/>
</dbReference>
<keyword evidence="2" id="KW-0285">Flavoprotein</keyword>
<organism evidence="6 7">
    <name type="scientific">Metarhizium rileyi (strain RCEF 4871)</name>
    <name type="common">Nomuraea rileyi</name>
    <dbReference type="NCBI Taxonomy" id="1649241"/>
    <lineage>
        <taxon>Eukaryota</taxon>
        <taxon>Fungi</taxon>
        <taxon>Dikarya</taxon>
        <taxon>Ascomycota</taxon>
        <taxon>Pezizomycotina</taxon>
        <taxon>Sordariomycetes</taxon>
        <taxon>Hypocreomycetidae</taxon>
        <taxon>Hypocreales</taxon>
        <taxon>Clavicipitaceae</taxon>
        <taxon>Metarhizium</taxon>
    </lineage>
</organism>
<dbReference type="EMBL" id="SBHS01000015">
    <property type="protein sequence ID" value="TWU73827.1"/>
    <property type="molecule type" value="Genomic_DNA"/>
</dbReference>
<dbReference type="AlphaFoldDB" id="A0A5C6G9S1"/>
<dbReference type="Pfam" id="PF00743">
    <property type="entry name" value="FMO-like"/>
    <property type="match status" value="2"/>
</dbReference>
<evidence type="ECO:0000256" key="3">
    <source>
        <dbReference type="ARBA" id="ARBA00022827"/>
    </source>
</evidence>
<name>A0A5C6G9S1_METRR</name>
<comment type="caution">
    <text evidence="6">The sequence shown here is derived from an EMBL/GenBank/DDBJ whole genome shotgun (WGS) entry which is preliminary data.</text>
</comment>